<dbReference type="InterPro" id="IPR035986">
    <property type="entry name" value="PKD_dom_sf"/>
</dbReference>
<feature type="chain" id="PRO_5041304501" description="PKD domain-containing protein" evidence="1">
    <location>
        <begin position="23"/>
        <end position="708"/>
    </location>
</feature>
<dbReference type="CDD" id="cd00146">
    <property type="entry name" value="PKD"/>
    <property type="match status" value="1"/>
</dbReference>
<accession>A0AA37WCD0</accession>
<dbReference type="Pfam" id="PF13585">
    <property type="entry name" value="CHU_C"/>
    <property type="match status" value="1"/>
</dbReference>
<dbReference type="AlphaFoldDB" id="A0AA37WCD0"/>
<dbReference type="EMBL" id="BSOH01000005">
    <property type="protein sequence ID" value="GLR16346.1"/>
    <property type="molecule type" value="Genomic_DNA"/>
</dbReference>
<keyword evidence="1" id="KW-0732">Signal</keyword>
<dbReference type="NCBIfam" id="TIGR04131">
    <property type="entry name" value="Bac_Flav_CTERM"/>
    <property type="match status" value="1"/>
</dbReference>
<evidence type="ECO:0000313" key="3">
    <source>
        <dbReference type="Proteomes" id="UP001156666"/>
    </source>
</evidence>
<feature type="signal peptide" evidence="1">
    <location>
        <begin position="1"/>
        <end position="22"/>
    </location>
</feature>
<dbReference type="Gene3D" id="2.60.40.10">
    <property type="entry name" value="Immunoglobulins"/>
    <property type="match status" value="1"/>
</dbReference>
<evidence type="ECO:0008006" key="4">
    <source>
        <dbReference type="Google" id="ProtNLM"/>
    </source>
</evidence>
<dbReference type="InterPro" id="IPR013783">
    <property type="entry name" value="Ig-like_fold"/>
</dbReference>
<keyword evidence="3" id="KW-1185">Reference proteome</keyword>
<gene>
    <name evidence="2" type="ORF">GCM10007940_09610</name>
</gene>
<sequence>MSMRLKVHFLFFFILSSIALKAQFGVPLNDNCSQSIKLTQLENFCSDDVDLFSTEGATIDTTEGFGCQTSFQPLGVWYNFTAITKFVRITVEGEDAGNGLLLTEPIIGIYEGGCGNLNQLNCVTTATGVNVAEIVITTVPGKNYTLMIGAKNNSQGSFRLCLNSFNVDPEPLQDCGQARILCDKSPIGVESVVGFGSIRDDLDLGSNPAIQFPACGVVEDASNWYKWTCDQPGTLEFTITPLKQFDDIDFVVYEFPDGLENCNTKVLIRNMISGENQGQNMNQWAVCVGPTGLISGDGQDGESCGCQNGDNNFANAIQMEAGKSYGLMVMNFSQSGVGYNLDFGGTGTFAGPVPEFSIEPITGLRCDQAFTIEDRSRDNGNPLTYEWYFGEDATPETSTEAGPFDVNYTTFGQKYIVLTVKDQVNGCEVTEIFDIFAEACCEDIDPLVPTLVNAVDPTCPNFSDGSLELAASGGSNSGYTFSINGSPFVSGSEFMNLPDGTFNIDVIDDKGCEGSIDLNLFDPDSIIVNAGLDSLIDLGDMIDLEGEIVSDNGRDYDIVWTWNSNGTEVSCVNCLDPNVFPFGATTFTLTAIDEFGCEFSDRVAIDVDLNYPLYIPNVFSPNDDGFNDRFTAFGGIAVQEIALLKIFDRWGNLVYEERNFPISDTTFGWDGMFNNSLAEPGVYTYIFDIQFIDNNPPREYSGDITLLR</sequence>
<protein>
    <recommendedName>
        <fullName evidence="4">PKD domain-containing protein</fullName>
    </recommendedName>
</protein>
<proteinExistence type="predicted"/>
<evidence type="ECO:0000313" key="2">
    <source>
        <dbReference type="EMBL" id="GLR16346.1"/>
    </source>
</evidence>
<reference evidence="2" key="2">
    <citation type="submission" date="2023-01" db="EMBL/GenBank/DDBJ databases">
        <title>Draft genome sequence of Portibacter lacus strain NBRC 108769.</title>
        <authorList>
            <person name="Sun Q."/>
            <person name="Mori K."/>
        </authorList>
    </citation>
    <scope>NUCLEOTIDE SEQUENCE</scope>
    <source>
        <strain evidence="2">NBRC 108769</strain>
    </source>
</reference>
<dbReference type="Proteomes" id="UP001156666">
    <property type="component" value="Unassembled WGS sequence"/>
</dbReference>
<dbReference type="SUPFAM" id="SSF49299">
    <property type="entry name" value="PKD domain"/>
    <property type="match status" value="1"/>
</dbReference>
<reference evidence="2" key="1">
    <citation type="journal article" date="2014" name="Int. J. Syst. Evol. Microbiol.">
        <title>Complete genome sequence of Corynebacterium casei LMG S-19264T (=DSM 44701T), isolated from a smear-ripened cheese.</title>
        <authorList>
            <consortium name="US DOE Joint Genome Institute (JGI-PGF)"/>
            <person name="Walter F."/>
            <person name="Albersmeier A."/>
            <person name="Kalinowski J."/>
            <person name="Ruckert C."/>
        </authorList>
    </citation>
    <scope>NUCLEOTIDE SEQUENCE</scope>
    <source>
        <strain evidence="2">NBRC 108769</strain>
    </source>
</reference>
<evidence type="ECO:0000256" key="1">
    <source>
        <dbReference type="SAM" id="SignalP"/>
    </source>
</evidence>
<dbReference type="InterPro" id="IPR026341">
    <property type="entry name" value="T9SS_type_B"/>
</dbReference>
<comment type="caution">
    <text evidence="2">The sequence shown here is derived from an EMBL/GenBank/DDBJ whole genome shotgun (WGS) entry which is preliminary data.</text>
</comment>
<name>A0AA37WCD0_9BACT</name>
<organism evidence="2 3">
    <name type="scientific">Portibacter lacus</name>
    <dbReference type="NCBI Taxonomy" id="1099794"/>
    <lineage>
        <taxon>Bacteria</taxon>
        <taxon>Pseudomonadati</taxon>
        <taxon>Bacteroidota</taxon>
        <taxon>Saprospiria</taxon>
        <taxon>Saprospirales</taxon>
        <taxon>Haliscomenobacteraceae</taxon>
        <taxon>Portibacter</taxon>
    </lineage>
</organism>